<reference evidence="3" key="1">
    <citation type="submission" date="2020-11" db="EMBL/GenBank/DDBJ databases">
        <authorList>
            <person name="Tran Van P."/>
        </authorList>
    </citation>
    <scope>NUCLEOTIDE SEQUENCE</scope>
</reference>
<dbReference type="PANTHER" id="PTHR21184:SF6">
    <property type="entry name" value="CONSERVED PLASMA MEMBRANE PROTEIN"/>
    <property type="match status" value="1"/>
</dbReference>
<name>A0A7R9J6W7_TIMCA</name>
<gene>
    <name evidence="3" type="ORF">TCMB3V08_LOCUS6243</name>
</gene>
<evidence type="ECO:0000313" key="3">
    <source>
        <dbReference type="EMBL" id="CAD7573609.1"/>
    </source>
</evidence>
<evidence type="ECO:0000259" key="2">
    <source>
        <dbReference type="Pfam" id="PF10223"/>
    </source>
</evidence>
<feature type="domain" description="Menorin-like" evidence="2">
    <location>
        <begin position="59"/>
        <end position="177"/>
    </location>
</feature>
<proteinExistence type="inferred from homology"/>
<dbReference type="GO" id="GO:0005615">
    <property type="term" value="C:extracellular space"/>
    <property type="evidence" value="ECO:0007669"/>
    <property type="project" value="TreeGrafter"/>
</dbReference>
<dbReference type="EMBL" id="OE181725">
    <property type="protein sequence ID" value="CAD7573609.1"/>
    <property type="molecule type" value="Genomic_DNA"/>
</dbReference>
<organism evidence="3">
    <name type="scientific">Timema californicum</name>
    <name type="common">California timema</name>
    <name type="synonym">Walking stick</name>
    <dbReference type="NCBI Taxonomy" id="61474"/>
    <lineage>
        <taxon>Eukaryota</taxon>
        <taxon>Metazoa</taxon>
        <taxon>Ecdysozoa</taxon>
        <taxon>Arthropoda</taxon>
        <taxon>Hexapoda</taxon>
        <taxon>Insecta</taxon>
        <taxon>Pterygota</taxon>
        <taxon>Neoptera</taxon>
        <taxon>Polyneoptera</taxon>
        <taxon>Phasmatodea</taxon>
        <taxon>Timematodea</taxon>
        <taxon>Timematoidea</taxon>
        <taxon>Timematidae</taxon>
        <taxon>Timema</taxon>
    </lineage>
</organism>
<dbReference type="PANTHER" id="PTHR21184">
    <property type="entry name" value="MENORIN (DENDRITIC BRANCHING PROTEIN)"/>
    <property type="match status" value="1"/>
</dbReference>
<comment type="similarity">
    <text evidence="1">Belongs to the menorin family.</text>
</comment>
<dbReference type="InterPro" id="IPR019356">
    <property type="entry name" value="Menorin_dom"/>
</dbReference>
<evidence type="ECO:0000256" key="1">
    <source>
        <dbReference type="ARBA" id="ARBA00044953"/>
    </source>
</evidence>
<accession>A0A7R9J6W7</accession>
<protein>
    <submittedName>
        <fullName evidence="3">(California timema) hypothetical protein</fullName>
    </submittedName>
</protein>
<dbReference type="Pfam" id="PF10223">
    <property type="entry name" value="Menorin_N"/>
    <property type="match status" value="1"/>
</dbReference>
<dbReference type="AlphaFoldDB" id="A0A7R9J6W7"/>
<sequence>MQYWYLFTPVHTRYWFLYSNVHKQYWYLYSNANMEYWKENHLGKTTPSSPDRDSNLDLPVLSGRAQHKRIKFPLWLNADRGDMEDEDIDKFLSLCKHNFPKATISIGMLDEVKTLVYKTRYTEKLVTQMKDALTRNNVTQTVAFPVQFLRAVYSVDTLSALKDVQGITDSALYMYSRFAPIYGEDQLPKVVSRGHSKPGSPQIMKGKLTTFIITGVSRIPNKRVNVPNWQQGMI</sequence>